<feature type="transmembrane region" description="Helical" evidence="2">
    <location>
        <begin position="36"/>
        <end position="58"/>
    </location>
</feature>
<dbReference type="EMBL" id="KZ678141">
    <property type="protein sequence ID" value="PSN62882.1"/>
    <property type="molecule type" value="Genomic_DNA"/>
</dbReference>
<name>A0A2T2NBQ5_CORCC</name>
<keyword evidence="2" id="KW-1133">Transmembrane helix</keyword>
<feature type="region of interest" description="Disordered" evidence="1">
    <location>
        <begin position="117"/>
        <end position="185"/>
    </location>
</feature>
<feature type="region of interest" description="Disordered" evidence="1">
    <location>
        <begin position="256"/>
        <end position="355"/>
    </location>
</feature>
<feature type="compositionally biased region" description="Polar residues" evidence="1">
    <location>
        <begin position="117"/>
        <end position="132"/>
    </location>
</feature>
<dbReference type="Proteomes" id="UP000240883">
    <property type="component" value="Unassembled WGS sequence"/>
</dbReference>
<keyword evidence="2" id="KW-0472">Membrane</keyword>
<keyword evidence="2" id="KW-0812">Transmembrane</keyword>
<accession>A0A2T2NBQ5</accession>
<feature type="compositionally biased region" description="Basic and acidic residues" evidence="1">
    <location>
        <begin position="156"/>
        <end position="178"/>
    </location>
</feature>
<evidence type="ECO:0000313" key="4">
    <source>
        <dbReference type="Proteomes" id="UP000240883"/>
    </source>
</evidence>
<organism evidence="3 4">
    <name type="scientific">Corynespora cassiicola Philippines</name>
    <dbReference type="NCBI Taxonomy" id="1448308"/>
    <lineage>
        <taxon>Eukaryota</taxon>
        <taxon>Fungi</taxon>
        <taxon>Dikarya</taxon>
        <taxon>Ascomycota</taxon>
        <taxon>Pezizomycotina</taxon>
        <taxon>Dothideomycetes</taxon>
        <taxon>Pleosporomycetidae</taxon>
        <taxon>Pleosporales</taxon>
        <taxon>Corynesporascaceae</taxon>
        <taxon>Corynespora</taxon>
    </lineage>
</organism>
<evidence type="ECO:0000313" key="3">
    <source>
        <dbReference type="EMBL" id="PSN62882.1"/>
    </source>
</evidence>
<evidence type="ECO:0000256" key="1">
    <source>
        <dbReference type="SAM" id="MobiDB-lite"/>
    </source>
</evidence>
<keyword evidence="4" id="KW-1185">Reference proteome</keyword>
<reference evidence="3 4" key="1">
    <citation type="journal article" date="2018" name="Front. Microbiol.">
        <title>Genome-Wide Analysis of Corynespora cassiicola Leaf Fall Disease Putative Effectors.</title>
        <authorList>
            <person name="Lopez D."/>
            <person name="Ribeiro S."/>
            <person name="Label P."/>
            <person name="Fumanal B."/>
            <person name="Venisse J.S."/>
            <person name="Kohler A."/>
            <person name="de Oliveira R.R."/>
            <person name="Labutti K."/>
            <person name="Lipzen A."/>
            <person name="Lail K."/>
            <person name="Bauer D."/>
            <person name="Ohm R.A."/>
            <person name="Barry K.W."/>
            <person name="Spatafora J."/>
            <person name="Grigoriev I.V."/>
            <person name="Martin F.M."/>
            <person name="Pujade-Renaud V."/>
        </authorList>
    </citation>
    <scope>NUCLEOTIDE SEQUENCE [LARGE SCALE GENOMIC DNA]</scope>
    <source>
        <strain evidence="3 4">Philippines</strain>
    </source>
</reference>
<feature type="compositionally biased region" description="Basic and acidic residues" evidence="1">
    <location>
        <begin position="340"/>
        <end position="355"/>
    </location>
</feature>
<dbReference type="AlphaFoldDB" id="A0A2T2NBQ5"/>
<gene>
    <name evidence="3" type="ORF">BS50DRAFT_577768</name>
</gene>
<protein>
    <submittedName>
        <fullName evidence="3">Uncharacterized protein</fullName>
    </submittedName>
</protein>
<feature type="compositionally biased region" description="Polar residues" evidence="1">
    <location>
        <begin position="266"/>
        <end position="277"/>
    </location>
</feature>
<proteinExistence type="predicted"/>
<feature type="compositionally biased region" description="Basic and acidic residues" evidence="1">
    <location>
        <begin position="278"/>
        <end position="290"/>
    </location>
</feature>
<sequence length="355" mass="38496">MPPNSFMVIMRDTITETHNLAIRDNLSKRMSLSTNVVNGIFAGATVLIVALILILGMLARRFRNKAKEEAKMKSGADKEYLARRRSVYSLSLMMEAGDEKDTGTPRFERGRSVYSMNTMSQSAPGTGNNTPSDPRRRSVHSMTLLSDTGILNPAGNDKDNAAKKEERVEKVNGTEKEAQPAGTTTSDKIVDAEKVTLPEIVTKSEIVVGSEKGTSFEREADAYFGKPEQAKMVQIRSSRNFGDSSATINKIEEFDSAKRQSIKAGGSNSSKENSIKVQKSEPIKASDSKPAKPAPAKSNENDATKTAKENAVDAETAQALASPFARAAERLKQWNASNGKQDDTAKKAGNGEEKS</sequence>
<evidence type="ECO:0000256" key="2">
    <source>
        <dbReference type="SAM" id="Phobius"/>
    </source>
</evidence>
<feature type="compositionally biased region" description="Basic and acidic residues" evidence="1">
    <location>
        <begin position="299"/>
        <end position="311"/>
    </location>
</feature>